<feature type="compositionally biased region" description="Basic and acidic residues" evidence="1">
    <location>
        <begin position="167"/>
        <end position="178"/>
    </location>
</feature>
<name>A0A131Z0F5_RHIAP</name>
<protein>
    <recommendedName>
        <fullName evidence="4">Glycine rich superfamily member</fullName>
    </recommendedName>
</protein>
<dbReference type="EMBL" id="GEDV01004159">
    <property type="protein sequence ID" value="JAP84398.1"/>
    <property type="molecule type" value="Transcribed_RNA"/>
</dbReference>
<reference evidence="3" key="1">
    <citation type="journal article" date="2016" name="Ticks Tick Borne Dis.">
        <title>De novo assembly and annotation of the salivary gland transcriptome of Rhipicephalus appendiculatus male and female ticks during blood feeding.</title>
        <authorList>
            <person name="de Castro M.H."/>
            <person name="de Klerk D."/>
            <person name="Pienaar R."/>
            <person name="Latif A.A."/>
            <person name="Rees D.J."/>
            <person name="Mans B.J."/>
        </authorList>
    </citation>
    <scope>NUCLEOTIDE SEQUENCE</scope>
    <source>
        <tissue evidence="3">Salivary glands</tissue>
    </source>
</reference>
<feature type="region of interest" description="Disordered" evidence="1">
    <location>
        <begin position="145"/>
        <end position="178"/>
    </location>
</feature>
<evidence type="ECO:0000313" key="3">
    <source>
        <dbReference type="EMBL" id="JAP84398.1"/>
    </source>
</evidence>
<proteinExistence type="predicted"/>
<feature type="chain" id="PRO_5007286437" description="Glycine rich superfamily member" evidence="2">
    <location>
        <begin position="27"/>
        <end position="178"/>
    </location>
</feature>
<evidence type="ECO:0000256" key="2">
    <source>
        <dbReference type="SAM" id="SignalP"/>
    </source>
</evidence>
<feature type="signal peptide" evidence="2">
    <location>
        <begin position="1"/>
        <end position="26"/>
    </location>
</feature>
<feature type="region of interest" description="Disordered" evidence="1">
    <location>
        <begin position="55"/>
        <end position="77"/>
    </location>
</feature>
<feature type="compositionally biased region" description="Basic residues" evidence="1">
    <location>
        <begin position="66"/>
        <end position="76"/>
    </location>
</feature>
<evidence type="ECO:0000256" key="1">
    <source>
        <dbReference type="SAM" id="MobiDB-lite"/>
    </source>
</evidence>
<organism evidence="3">
    <name type="scientific">Rhipicephalus appendiculatus</name>
    <name type="common">Brown ear tick</name>
    <dbReference type="NCBI Taxonomy" id="34631"/>
    <lineage>
        <taxon>Eukaryota</taxon>
        <taxon>Metazoa</taxon>
        <taxon>Ecdysozoa</taxon>
        <taxon>Arthropoda</taxon>
        <taxon>Chelicerata</taxon>
        <taxon>Arachnida</taxon>
        <taxon>Acari</taxon>
        <taxon>Parasitiformes</taxon>
        <taxon>Ixodida</taxon>
        <taxon>Ixodoidea</taxon>
        <taxon>Ixodidae</taxon>
        <taxon>Rhipicephalinae</taxon>
        <taxon>Rhipicephalus</taxon>
        <taxon>Rhipicephalus</taxon>
    </lineage>
</organism>
<evidence type="ECO:0008006" key="4">
    <source>
        <dbReference type="Google" id="ProtNLM"/>
    </source>
</evidence>
<dbReference type="AlphaFoldDB" id="A0A131Z0F5"/>
<keyword evidence="2" id="KW-0732">Signal</keyword>
<sequence length="178" mass="19325">MQPVSARSASRLLLVAAAILLVQVLGNEVTTEAVVSDQDSGNTKAEAVVTLPPCDKGTEKTAVSSKRPKTAGRRPSRPFNLGINIPYFFNMRLLTGPSGTGLGLNVPAILNFQLDAAHRRRPGLLLSLFGDRESLFNFNFRKRPGNPLSSSPLRPPFTQPPEQDNAIDIKRKPVEKAL</sequence>
<accession>A0A131Z0F5</accession>